<evidence type="ECO:0000256" key="2">
    <source>
        <dbReference type="SAM" id="Phobius"/>
    </source>
</evidence>
<proteinExistence type="predicted"/>
<keyword evidence="2" id="KW-1133">Transmembrane helix</keyword>
<organism evidence="3 4">
    <name type="scientific">Streptomyces flavochromogenes</name>
    <dbReference type="NCBI Taxonomy" id="68199"/>
    <lineage>
        <taxon>Bacteria</taxon>
        <taxon>Bacillati</taxon>
        <taxon>Actinomycetota</taxon>
        <taxon>Actinomycetes</taxon>
        <taxon>Kitasatosporales</taxon>
        <taxon>Streptomycetaceae</taxon>
        <taxon>Streptomyces</taxon>
    </lineage>
</organism>
<reference evidence="3 4" key="1">
    <citation type="submission" date="2024-10" db="EMBL/GenBank/DDBJ databases">
        <title>The Natural Products Discovery Center: Release of the First 8490 Sequenced Strains for Exploring Actinobacteria Biosynthetic Diversity.</title>
        <authorList>
            <person name="Kalkreuter E."/>
            <person name="Kautsar S.A."/>
            <person name="Yang D."/>
            <person name="Bader C.D."/>
            <person name="Teijaro C.N."/>
            <person name="Fluegel L."/>
            <person name="Davis C.M."/>
            <person name="Simpson J.R."/>
            <person name="Lauterbach L."/>
            <person name="Steele A.D."/>
            <person name="Gui C."/>
            <person name="Meng S."/>
            <person name="Li G."/>
            <person name="Viehrig K."/>
            <person name="Ye F."/>
            <person name="Su P."/>
            <person name="Kiefer A.F."/>
            <person name="Nichols A."/>
            <person name="Cepeda A.J."/>
            <person name="Yan W."/>
            <person name="Fan B."/>
            <person name="Jiang Y."/>
            <person name="Adhikari A."/>
            <person name="Zheng C.-J."/>
            <person name="Schuster L."/>
            <person name="Cowan T.M."/>
            <person name="Smanski M.J."/>
            <person name="Chevrette M.G."/>
            <person name="De Carvalho L.P.S."/>
            <person name="Shen B."/>
        </authorList>
    </citation>
    <scope>NUCLEOTIDE SEQUENCE [LARGE SCALE GENOMIC DNA]</scope>
    <source>
        <strain evidence="3 4">NPDC012605</strain>
    </source>
</reference>
<sequence>MTGLFAPDASDDEATVRPGPFWRHALWVVGVSAAAVAAGWVTSLFRIGSEKYGLPPAASGALWPYLIAWTVVGLAVAAVLRATAAKVLVYAPGRIAAALTYLGTRLSLGWRPEAPLVGAMAAAALIAAAVWCALALRPHPATREAGAEAEVQPPGLSGRRGGGTGR</sequence>
<comment type="caution">
    <text evidence="3">The sequence shown here is derived from an EMBL/GenBank/DDBJ whole genome shotgun (WGS) entry which is preliminary data.</text>
</comment>
<gene>
    <name evidence="3" type="ORF">ACFY8C_19045</name>
</gene>
<feature type="region of interest" description="Disordered" evidence="1">
    <location>
        <begin position="144"/>
        <end position="166"/>
    </location>
</feature>
<evidence type="ECO:0000313" key="3">
    <source>
        <dbReference type="EMBL" id="MFF5920414.1"/>
    </source>
</evidence>
<feature type="transmembrane region" description="Helical" evidence="2">
    <location>
        <begin position="62"/>
        <end position="80"/>
    </location>
</feature>
<name>A0ABW6XSD0_9ACTN</name>
<protein>
    <recommendedName>
        <fullName evidence="5">Integral membrane protein</fullName>
    </recommendedName>
</protein>
<keyword evidence="4" id="KW-1185">Reference proteome</keyword>
<dbReference type="EMBL" id="JBIBDZ010000005">
    <property type="protein sequence ID" value="MFF5920414.1"/>
    <property type="molecule type" value="Genomic_DNA"/>
</dbReference>
<dbReference type="Proteomes" id="UP001602370">
    <property type="component" value="Unassembled WGS sequence"/>
</dbReference>
<feature type="transmembrane region" description="Helical" evidence="2">
    <location>
        <begin position="87"/>
        <end position="104"/>
    </location>
</feature>
<keyword evidence="2" id="KW-0472">Membrane</keyword>
<dbReference type="RefSeq" id="WP_388308035.1">
    <property type="nucleotide sequence ID" value="NZ_JBIBDZ010000005.1"/>
</dbReference>
<feature type="transmembrane region" description="Helical" evidence="2">
    <location>
        <begin position="116"/>
        <end position="136"/>
    </location>
</feature>
<feature type="transmembrane region" description="Helical" evidence="2">
    <location>
        <begin position="25"/>
        <end position="42"/>
    </location>
</feature>
<accession>A0ABW6XSD0</accession>
<evidence type="ECO:0000256" key="1">
    <source>
        <dbReference type="SAM" id="MobiDB-lite"/>
    </source>
</evidence>
<evidence type="ECO:0008006" key="5">
    <source>
        <dbReference type="Google" id="ProtNLM"/>
    </source>
</evidence>
<evidence type="ECO:0000313" key="4">
    <source>
        <dbReference type="Proteomes" id="UP001602370"/>
    </source>
</evidence>
<keyword evidence="2" id="KW-0812">Transmembrane</keyword>